<dbReference type="PROSITE" id="PS51257">
    <property type="entry name" value="PROKAR_LIPOPROTEIN"/>
    <property type="match status" value="1"/>
</dbReference>
<feature type="chain" id="PRO_5046952320" evidence="1">
    <location>
        <begin position="23"/>
        <end position="611"/>
    </location>
</feature>
<dbReference type="Proteomes" id="UP001597391">
    <property type="component" value="Unassembled WGS sequence"/>
</dbReference>
<keyword evidence="4" id="KW-1185">Reference proteome</keyword>
<dbReference type="Gene3D" id="3.40.50.410">
    <property type="entry name" value="von Willebrand factor, type A domain"/>
    <property type="match status" value="1"/>
</dbReference>
<evidence type="ECO:0000256" key="1">
    <source>
        <dbReference type="SAM" id="SignalP"/>
    </source>
</evidence>
<proteinExistence type="predicted"/>
<reference evidence="4" key="1">
    <citation type="journal article" date="2019" name="Int. J. Syst. Evol. Microbiol.">
        <title>The Global Catalogue of Microorganisms (GCM) 10K type strain sequencing project: providing services to taxonomists for standard genome sequencing and annotation.</title>
        <authorList>
            <consortium name="The Broad Institute Genomics Platform"/>
            <consortium name="The Broad Institute Genome Sequencing Center for Infectious Disease"/>
            <person name="Wu L."/>
            <person name="Ma J."/>
        </authorList>
    </citation>
    <scope>NUCLEOTIDE SEQUENCE [LARGE SCALE GENOMIC DNA]</scope>
    <source>
        <strain evidence="4">KCTC 33576</strain>
    </source>
</reference>
<dbReference type="Pfam" id="PF13531">
    <property type="entry name" value="SBP_bac_11"/>
    <property type="match status" value="1"/>
</dbReference>
<comment type="caution">
    <text evidence="3">The sequence shown here is derived from an EMBL/GenBank/DDBJ whole genome shotgun (WGS) entry which is preliminary data.</text>
</comment>
<gene>
    <name evidence="3" type="ORF">ACFSYH_00655</name>
</gene>
<sequence length="611" mass="65302">MARLRHTLGMVATVAISSLLLASCAGLEVNIPGTDDTTNAPAAGPSDDDCTPLIVATSSEKVNLMEELGTAFKESPEAEALGTCASVFPINISSGNGAKVLITNPSTWPELDPEWYPTIWSPASSVWVDRVAAAGNSNLVADPTYFTHTPIVFGIPESMARALDYPSKDISYADLESYIADEKGWAALGKPLWGSFKIAKTNPNTSTTGLSVILTQAYSASKKDKDLTVEDVKAAEDFSRTFESGAIHYGDTTGNVLTTLYNATQGGTEGSSYVSAVALEETSLFWYNKGNPDSHTVQPGEQLTPPKEKLVAVYPTEGSMWSDNPAVVLNSPWVTAEQKTAGAAFMQFLGTKAAQEILPNYGFRPLDETVDVSGSLNASVGIDPAKPTVTLPKPEADVVSAALDQWTQIRKPSAVLEVIDISGSMDDPIGDGRTKLEGAIDGAVSTLNNFRSTDHIGVWAFTTRIESEELGENLVPIYDFGPLKGNKEAIGSAIKDLIYSNRRGTPLYDAVSVAYDYMLEEAEEGRINAIVLLSDGSDTDSSISLDSLLVKLNQKTEGSNSSPVRIFTIAYGDGADRDVLNRISQSTGGQMFDASDPKRIQDVIQSVMNNF</sequence>
<name>A0ABW5XCK5_9MICO</name>
<organism evidence="3 4">
    <name type="scientific">Populibacterium corticicola</name>
    <dbReference type="NCBI Taxonomy" id="1812826"/>
    <lineage>
        <taxon>Bacteria</taxon>
        <taxon>Bacillati</taxon>
        <taxon>Actinomycetota</taxon>
        <taxon>Actinomycetes</taxon>
        <taxon>Micrococcales</taxon>
        <taxon>Jonesiaceae</taxon>
        <taxon>Populibacterium</taxon>
    </lineage>
</organism>
<dbReference type="EMBL" id="JBHUOP010000001">
    <property type="protein sequence ID" value="MFD2839084.1"/>
    <property type="molecule type" value="Genomic_DNA"/>
</dbReference>
<dbReference type="SMART" id="SM00327">
    <property type="entry name" value="VWA"/>
    <property type="match status" value="1"/>
</dbReference>
<evidence type="ECO:0000313" key="3">
    <source>
        <dbReference type="EMBL" id="MFD2839084.1"/>
    </source>
</evidence>
<feature type="signal peptide" evidence="1">
    <location>
        <begin position="1"/>
        <end position="22"/>
    </location>
</feature>
<dbReference type="PROSITE" id="PS50234">
    <property type="entry name" value="VWFA"/>
    <property type="match status" value="1"/>
</dbReference>
<dbReference type="SUPFAM" id="SSF53850">
    <property type="entry name" value="Periplasmic binding protein-like II"/>
    <property type="match status" value="1"/>
</dbReference>
<accession>A0ABW5XCK5</accession>
<evidence type="ECO:0000313" key="4">
    <source>
        <dbReference type="Proteomes" id="UP001597391"/>
    </source>
</evidence>
<dbReference type="Pfam" id="PF00092">
    <property type="entry name" value="VWA"/>
    <property type="match status" value="1"/>
</dbReference>
<dbReference type="RefSeq" id="WP_377464492.1">
    <property type="nucleotide sequence ID" value="NZ_JBHUOP010000001.1"/>
</dbReference>
<dbReference type="SUPFAM" id="SSF53300">
    <property type="entry name" value="vWA-like"/>
    <property type="match status" value="1"/>
</dbReference>
<evidence type="ECO:0000259" key="2">
    <source>
        <dbReference type="PROSITE" id="PS50234"/>
    </source>
</evidence>
<dbReference type="InterPro" id="IPR036465">
    <property type="entry name" value="vWFA_dom_sf"/>
</dbReference>
<feature type="domain" description="VWFA" evidence="2">
    <location>
        <begin position="414"/>
        <end position="607"/>
    </location>
</feature>
<dbReference type="InterPro" id="IPR002035">
    <property type="entry name" value="VWF_A"/>
</dbReference>
<keyword evidence="1" id="KW-0732">Signal</keyword>
<protein>
    <submittedName>
        <fullName evidence="3">Substrate-binding domain-containing protein</fullName>
    </submittedName>
</protein>